<proteinExistence type="predicted"/>
<sequence>MEHGSFYFLEDEYFTKFNDANLMNNRERIDGILHDRPSFYAYCDEKTMIFWLVPISSKLEKFKKLYDQKTQKYGRCDTIAFGNVLGHEKAFLIQNMSPVIPKYIKNQYIDRETENPVKIDGLLERELQKKVKRVLSLIRQGKKLVFPDVLEMERILIEELKNNI</sequence>
<dbReference type="Gene3D" id="3.10.129.130">
    <property type="match status" value="1"/>
</dbReference>
<dbReference type="STRING" id="52689.AKG39_06670"/>
<dbReference type="OrthoDB" id="1682300at2"/>
<dbReference type="EMBL" id="LGYO01000013">
    <property type="protein sequence ID" value="KNZ42440.1"/>
    <property type="molecule type" value="Genomic_DNA"/>
</dbReference>
<evidence type="ECO:0000313" key="2">
    <source>
        <dbReference type="Proteomes" id="UP000036873"/>
    </source>
</evidence>
<name>A0A0L6U3T1_9FIRM</name>
<dbReference type="AlphaFoldDB" id="A0A0L6U3T1"/>
<dbReference type="Proteomes" id="UP000036873">
    <property type="component" value="Unassembled WGS sequence"/>
</dbReference>
<dbReference type="NCBIfam" id="NF047359">
    <property type="entry name" value="CptIN"/>
    <property type="match status" value="1"/>
</dbReference>
<dbReference type="RefSeq" id="WP_050739603.1">
    <property type="nucleotide sequence ID" value="NZ_LGYO01000013.1"/>
</dbReference>
<dbReference type="CDD" id="cd17492">
    <property type="entry name" value="toxin_CptN"/>
    <property type="match status" value="1"/>
</dbReference>
<dbReference type="InterPro" id="IPR058108">
    <property type="entry name" value="CptIN-like"/>
</dbReference>
<dbReference type="PATRIC" id="fig|52689.4.peg.436"/>
<protein>
    <submittedName>
        <fullName evidence="1">Uncharacterized protein</fullName>
    </submittedName>
</protein>
<keyword evidence="2" id="KW-1185">Reference proteome</keyword>
<gene>
    <name evidence="1" type="ORF">AKG39_06670</name>
</gene>
<accession>A0A0L6U3T1</accession>
<comment type="caution">
    <text evidence="1">The sequence shown here is derived from an EMBL/GenBank/DDBJ whole genome shotgun (WGS) entry which is preliminary data.</text>
</comment>
<dbReference type="InterPro" id="IPR053735">
    <property type="entry name" value="Type_III_TA_endoRNase"/>
</dbReference>
<organism evidence="1 2">
    <name type="scientific">Acetobacterium bakii</name>
    <dbReference type="NCBI Taxonomy" id="52689"/>
    <lineage>
        <taxon>Bacteria</taxon>
        <taxon>Bacillati</taxon>
        <taxon>Bacillota</taxon>
        <taxon>Clostridia</taxon>
        <taxon>Eubacteriales</taxon>
        <taxon>Eubacteriaceae</taxon>
        <taxon>Acetobacterium</taxon>
    </lineage>
</organism>
<evidence type="ECO:0000313" key="1">
    <source>
        <dbReference type="EMBL" id="KNZ42440.1"/>
    </source>
</evidence>
<reference evidence="2" key="1">
    <citation type="submission" date="2015-07" db="EMBL/GenBank/DDBJ databases">
        <title>Draft genome sequence of Acetobacterium bakii DSM 8293, a potential psychrophilic chemical producer through syngas fermentation.</title>
        <authorList>
            <person name="Song Y."/>
            <person name="Hwang S."/>
            <person name="Cho B.-K."/>
        </authorList>
    </citation>
    <scope>NUCLEOTIDE SEQUENCE [LARGE SCALE GENOMIC DNA]</scope>
    <source>
        <strain evidence="2">DSM 8239</strain>
    </source>
</reference>